<dbReference type="Proteomes" id="UP000247409">
    <property type="component" value="Unassembled WGS sequence"/>
</dbReference>
<reference evidence="2 3" key="1">
    <citation type="journal article" date="2018" name="Mol. Biol. Evol.">
        <title>Analysis of the draft genome of the red seaweed Gracilariopsis chorda provides insights into genome size evolution in Rhodophyta.</title>
        <authorList>
            <person name="Lee J."/>
            <person name="Yang E.C."/>
            <person name="Graf L."/>
            <person name="Yang J.H."/>
            <person name="Qiu H."/>
            <person name="Zel Zion U."/>
            <person name="Chan C.X."/>
            <person name="Stephens T.G."/>
            <person name="Weber A.P.M."/>
            <person name="Boo G.H."/>
            <person name="Boo S.M."/>
            <person name="Kim K.M."/>
            <person name="Shin Y."/>
            <person name="Jung M."/>
            <person name="Lee S.J."/>
            <person name="Yim H.S."/>
            <person name="Lee J.H."/>
            <person name="Bhattacharya D."/>
            <person name="Yoon H.S."/>
        </authorList>
    </citation>
    <scope>NUCLEOTIDE SEQUENCE [LARGE SCALE GENOMIC DNA]</scope>
    <source>
        <strain evidence="2 3">SKKU-2015</strain>
        <tissue evidence="2">Whole body</tissue>
    </source>
</reference>
<feature type="compositionally biased region" description="Acidic residues" evidence="1">
    <location>
        <begin position="386"/>
        <end position="395"/>
    </location>
</feature>
<protein>
    <submittedName>
        <fullName evidence="2">Uncharacterized protein</fullName>
    </submittedName>
</protein>
<evidence type="ECO:0000313" key="2">
    <source>
        <dbReference type="EMBL" id="PXF48985.1"/>
    </source>
</evidence>
<evidence type="ECO:0000256" key="1">
    <source>
        <dbReference type="SAM" id="MobiDB-lite"/>
    </source>
</evidence>
<feature type="compositionally biased region" description="Basic residues" evidence="1">
    <location>
        <begin position="320"/>
        <end position="334"/>
    </location>
</feature>
<feature type="compositionally biased region" description="Acidic residues" evidence="1">
    <location>
        <begin position="302"/>
        <end position="315"/>
    </location>
</feature>
<organism evidence="2 3">
    <name type="scientific">Gracilariopsis chorda</name>
    <dbReference type="NCBI Taxonomy" id="448386"/>
    <lineage>
        <taxon>Eukaryota</taxon>
        <taxon>Rhodophyta</taxon>
        <taxon>Florideophyceae</taxon>
        <taxon>Rhodymeniophycidae</taxon>
        <taxon>Gracilariales</taxon>
        <taxon>Gracilariaceae</taxon>
        <taxon>Gracilariopsis</taxon>
    </lineage>
</organism>
<dbReference type="EMBL" id="NBIV01000009">
    <property type="protein sequence ID" value="PXF48985.1"/>
    <property type="molecule type" value="Genomic_DNA"/>
</dbReference>
<feature type="region of interest" description="Disordered" evidence="1">
    <location>
        <begin position="124"/>
        <end position="144"/>
    </location>
</feature>
<gene>
    <name evidence="2" type="ORF">BWQ96_01123</name>
</gene>
<feature type="compositionally biased region" description="Basic residues" evidence="1">
    <location>
        <begin position="410"/>
        <end position="420"/>
    </location>
</feature>
<comment type="caution">
    <text evidence="2">The sequence shown here is derived from an EMBL/GenBank/DDBJ whole genome shotgun (WGS) entry which is preliminary data.</text>
</comment>
<keyword evidence="3" id="KW-1185">Reference proteome</keyword>
<feature type="compositionally biased region" description="Polar residues" evidence="1">
    <location>
        <begin position="291"/>
        <end position="301"/>
    </location>
</feature>
<name>A0A2V3J3L7_9FLOR</name>
<evidence type="ECO:0000313" key="3">
    <source>
        <dbReference type="Proteomes" id="UP000247409"/>
    </source>
</evidence>
<proteinExistence type="predicted"/>
<dbReference type="AlphaFoldDB" id="A0A2V3J3L7"/>
<accession>A0A2V3J3L7</accession>
<feature type="region of interest" description="Disordered" evidence="1">
    <location>
        <begin position="1"/>
        <end position="23"/>
    </location>
</feature>
<feature type="compositionally biased region" description="Acidic residues" evidence="1">
    <location>
        <begin position="340"/>
        <end position="354"/>
    </location>
</feature>
<feature type="compositionally biased region" description="Polar residues" evidence="1">
    <location>
        <begin position="267"/>
        <end position="277"/>
    </location>
</feature>
<feature type="region of interest" description="Disordered" evidence="1">
    <location>
        <begin position="244"/>
        <end position="506"/>
    </location>
</feature>
<sequence length="506" mass="57518">MIPTAPMKRRLKASDRPGVPTGTTVSARALFNHLYQERMRRDSNAMRDDFPIYTAMANSVKDDIRSFLYHRLGVERGTRTYSSVRREFPSQFIQLKRKLVELYPVLAASQSGWVMNEFNKEAIQRDKKAAPEASKRRAKTAQRDEQVRIHIAEDCFEPQTSTKQTERPQSFVEARYDVDRPGGNRATPQRWTLLAANEDQEVQARVDIADEGHPSGAVHTGHISEDRNLFEYIHVKNVFEIEDAGHSDSSNNGSEEHDDDSPAPPQNGVSLRSLTNHGNERERRWTKKNNDILSSKQVDQSEASEEEYGNDDNDEIFSRPRQRKTGAQKQPKKKGITDVGDSEDEAESEHDDEVILQNPRDMQAVAVQQQPKRSSLIGKEVYSLEEQSENDDEDEVRVPPRPRATVSNKQPKKTGKRRHCPQVGQRERVKRRKQVSLATNNPSRGTFLKTKEGSTRTGLVSTSQLQQKTQNVQSNMSRRNSQKLSGKNLLNKSTARPRPSPAAHHK</sequence>
<feature type="compositionally biased region" description="Polar residues" evidence="1">
    <location>
        <begin position="455"/>
        <end position="494"/>
    </location>
</feature>